<dbReference type="GO" id="GO:0019350">
    <property type="term" value="P:teichoic acid biosynthetic process"/>
    <property type="evidence" value="ECO:0007669"/>
    <property type="project" value="UniProtKB-UniRule"/>
</dbReference>
<accession>A0A1W1XAR9</accession>
<dbReference type="PANTHER" id="PTHR34136">
    <property type="match status" value="1"/>
</dbReference>
<evidence type="ECO:0000256" key="3">
    <source>
        <dbReference type="ARBA" id="ARBA00022944"/>
    </source>
</evidence>
<sequence length="239" mass="27212">MFSKILKYDIYNKSKTEFINYIRGFDKIHIISGNPEVLYNGLYDNSVFEGCTIKNSVIVPDGIGVVIASKIAKSPVKEKIAGIEVMEEIVKFCVEDKKGIYFLGAKQEMLDKCIENLKNKYKGLIISGSHNGYFDTENCEDILDDIRKTGPHVVFVAMGCPRQEKFINKYMNSLPANIYMGLGGSFDVISGKLKRAPKWMIRFGLEWLYRVAKEPFRIKRLGVIPKFLLKVALNKNYKA</sequence>
<dbReference type="Pfam" id="PF03808">
    <property type="entry name" value="Glyco_tran_WecG"/>
    <property type="match status" value="1"/>
</dbReference>
<dbReference type="AlphaFoldDB" id="A0A1W1XAR9"/>
<evidence type="ECO:0000256" key="4">
    <source>
        <dbReference type="ARBA" id="ARBA00023316"/>
    </source>
</evidence>
<comment type="pathway">
    <text evidence="5">Cell wall biogenesis; teichoic acid biosynthesis.</text>
</comment>
<dbReference type="InterPro" id="IPR034714">
    <property type="entry name" value="TagA_TarA"/>
</dbReference>
<evidence type="ECO:0000256" key="5">
    <source>
        <dbReference type="HAMAP-Rule" id="MF_02070"/>
    </source>
</evidence>
<comment type="similarity">
    <text evidence="5">Belongs to the glycosyltransferase 26 family. TagA/TarA subfamily.</text>
</comment>
<dbReference type="GO" id="GO:0047244">
    <property type="term" value="F:N-acetylglucosaminyldiphosphoundecaprenol N-acetyl-beta-D-mannosaminyltransferase activity"/>
    <property type="evidence" value="ECO:0007669"/>
    <property type="project" value="UniProtKB-UniRule"/>
</dbReference>
<dbReference type="InterPro" id="IPR004629">
    <property type="entry name" value="WecG_TagA_CpsF"/>
</dbReference>
<evidence type="ECO:0000313" key="6">
    <source>
        <dbReference type="EMBL" id="SMC21022.1"/>
    </source>
</evidence>
<dbReference type="STRING" id="1121291.SAMN02745134_01174"/>
<dbReference type="Proteomes" id="UP000192468">
    <property type="component" value="Unassembled WGS sequence"/>
</dbReference>
<keyword evidence="7" id="KW-1185">Reference proteome</keyword>
<keyword evidence="3 5" id="KW-0777">Teichoic acid biosynthesis</keyword>
<dbReference type="EMBL" id="FWXH01000003">
    <property type="protein sequence ID" value="SMC21022.1"/>
    <property type="molecule type" value="Genomic_DNA"/>
</dbReference>
<dbReference type="RefSeq" id="WP_084114618.1">
    <property type="nucleotide sequence ID" value="NZ_FWXH01000003.1"/>
</dbReference>
<dbReference type="OrthoDB" id="9771846at2"/>
<dbReference type="CDD" id="cd06533">
    <property type="entry name" value="Glyco_transf_WecG_TagA"/>
    <property type="match status" value="1"/>
</dbReference>
<evidence type="ECO:0000256" key="2">
    <source>
        <dbReference type="ARBA" id="ARBA00022679"/>
    </source>
</evidence>
<organism evidence="6 7">
    <name type="scientific">Clostridium acidisoli DSM 12555</name>
    <dbReference type="NCBI Taxonomy" id="1121291"/>
    <lineage>
        <taxon>Bacteria</taxon>
        <taxon>Bacillati</taxon>
        <taxon>Bacillota</taxon>
        <taxon>Clostridia</taxon>
        <taxon>Eubacteriales</taxon>
        <taxon>Clostridiaceae</taxon>
        <taxon>Clostridium</taxon>
    </lineage>
</organism>
<dbReference type="EC" id="2.4.1.187" evidence="5"/>
<gene>
    <name evidence="6" type="ORF">SAMN02745134_01174</name>
</gene>
<keyword evidence="2 5" id="KW-0808">Transferase</keyword>
<evidence type="ECO:0000313" key="7">
    <source>
        <dbReference type="Proteomes" id="UP000192468"/>
    </source>
</evidence>
<evidence type="ECO:0000256" key="1">
    <source>
        <dbReference type="ARBA" id="ARBA00022676"/>
    </source>
</evidence>
<keyword evidence="4 5" id="KW-0961">Cell wall biogenesis/degradation</keyword>
<dbReference type="GO" id="GO:0071555">
    <property type="term" value="P:cell wall organization"/>
    <property type="evidence" value="ECO:0007669"/>
    <property type="project" value="UniProtKB-KW"/>
</dbReference>
<keyword evidence="1 5" id="KW-0328">Glycosyltransferase</keyword>
<proteinExistence type="inferred from homology"/>
<dbReference type="NCBIfam" id="TIGR00696">
    <property type="entry name" value="wecG_tagA_cpsF"/>
    <property type="match status" value="1"/>
</dbReference>
<protein>
    <recommendedName>
        <fullName evidence="5">N-acetylglucosaminyldiphosphoundecaprenol N-acetyl-beta-D-mannosaminyltransferase</fullName>
        <ecNumber evidence="5">2.4.1.187</ecNumber>
    </recommendedName>
    <alternativeName>
        <fullName evidence="5">N-acetylmannosaminyltransferase</fullName>
    </alternativeName>
    <alternativeName>
        <fullName evidence="5">UDP-N-acetylmannosamine transferase</fullName>
    </alternativeName>
    <alternativeName>
        <fullName evidence="5">UDP-N-acetylmannosamine:N-acetylglucosaminyl pyrophosphorylundecaprenol N-acetylmannosaminyltransferase</fullName>
    </alternativeName>
</protein>
<comment type="function">
    <text evidence="5">Catalyzes the conversion of GlcNAc-PP-undecaprenol into ManNAc-GlcNAc-PP-undecaprenol, the first committed lipid intermediate in the de novo synthesis of teichoic acid.</text>
</comment>
<dbReference type="UniPathway" id="UPA00632"/>
<reference evidence="6 7" key="1">
    <citation type="submission" date="2017-04" db="EMBL/GenBank/DDBJ databases">
        <authorList>
            <person name="Afonso C.L."/>
            <person name="Miller P.J."/>
            <person name="Scott M.A."/>
            <person name="Spackman E."/>
            <person name="Goraichik I."/>
            <person name="Dimitrov K.M."/>
            <person name="Suarez D.L."/>
            <person name="Swayne D.E."/>
        </authorList>
    </citation>
    <scope>NUCLEOTIDE SEQUENCE [LARGE SCALE GENOMIC DNA]</scope>
    <source>
        <strain evidence="6 7">DSM 12555</strain>
    </source>
</reference>
<dbReference type="PANTHER" id="PTHR34136:SF1">
    <property type="entry name" value="UDP-N-ACETYL-D-MANNOSAMINURONIC ACID TRANSFERASE"/>
    <property type="match status" value="1"/>
</dbReference>
<comment type="catalytic activity">
    <reaction evidence="5">
        <text>UDP-N-acetyl-alpha-D-mannosamine + N-acetyl-alpha-D-glucosaminyl-di-trans,octa-cis-undecaprenyl diphosphate = N-acetyl-beta-D-mannosaminyl-(1-&gt;4)-N-acetyl-alpha-D-glucosaminyl di-trans,octa-cis-undecaprenyl diphosphate + UDP + H(+)</text>
        <dbReference type="Rhea" id="RHEA:16053"/>
        <dbReference type="ChEBI" id="CHEBI:15378"/>
        <dbReference type="ChEBI" id="CHEBI:58223"/>
        <dbReference type="ChEBI" id="CHEBI:62959"/>
        <dbReference type="ChEBI" id="CHEBI:68623"/>
        <dbReference type="ChEBI" id="CHEBI:132210"/>
        <dbReference type="EC" id="2.4.1.187"/>
    </reaction>
</comment>
<dbReference type="HAMAP" id="MF_02070">
    <property type="entry name" value="TagA_TarA"/>
    <property type="match status" value="1"/>
</dbReference>
<name>A0A1W1XAR9_9CLOT</name>